<feature type="compositionally biased region" description="Polar residues" evidence="1">
    <location>
        <begin position="232"/>
        <end position="244"/>
    </location>
</feature>
<organism evidence="2 3">
    <name type="scientific">Puccinia striiformis</name>
    <dbReference type="NCBI Taxonomy" id="27350"/>
    <lineage>
        <taxon>Eukaryota</taxon>
        <taxon>Fungi</taxon>
        <taxon>Dikarya</taxon>
        <taxon>Basidiomycota</taxon>
        <taxon>Pucciniomycotina</taxon>
        <taxon>Pucciniomycetes</taxon>
        <taxon>Pucciniales</taxon>
        <taxon>Pucciniaceae</taxon>
        <taxon>Puccinia</taxon>
    </lineage>
</organism>
<comment type="caution">
    <text evidence="2">The sequence shown here is derived from an EMBL/GenBank/DDBJ whole genome shotgun (WGS) entry which is preliminary data.</text>
</comment>
<feature type="compositionally biased region" description="Polar residues" evidence="1">
    <location>
        <begin position="351"/>
        <end position="365"/>
    </location>
</feature>
<dbReference type="Proteomes" id="UP000238274">
    <property type="component" value="Unassembled WGS sequence"/>
</dbReference>
<feature type="compositionally biased region" description="Polar residues" evidence="1">
    <location>
        <begin position="104"/>
        <end position="114"/>
    </location>
</feature>
<reference evidence="3" key="2">
    <citation type="journal article" date="2018" name="BMC Genomics">
        <title>Genomic insights into host adaptation between the wheat stripe rust pathogen (Puccinia striiformis f. sp. tritici) and the barley stripe rust pathogen (Puccinia striiformis f. sp. hordei).</title>
        <authorList>
            <person name="Xia C."/>
            <person name="Wang M."/>
            <person name="Yin C."/>
            <person name="Cornejo O.E."/>
            <person name="Hulbert S.H."/>
            <person name="Chen X."/>
        </authorList>
    </citation>
    <scope>NUCLEOTIDE SEQUENCE [LARGE SCALE GENOMIC DNA]</scope>
    <source>
        <strain evidence="3">93TX-2</strain>
    </source>
</reference>
<evidence type="ECO:0000313" key="3">
    <source>
        <dbReference type="Proteomes" id="UP000238274"/>
    </source>
</evidence>
<feature type="region of interest" description="Disordered" evidence="1">
    <location>
        <begin position="200"/>
        <end position="219"/>
    </location>
</feature>
<protein>
    <submittedName>
        <fullName evidence="2">Uncharacterized protein</fullName>
    </submittedName>
</protein>
<dbReference type="AlphaFoldDB" id="A0A2S4WG55"/>
<gene>
    <name evidence="2" type="ORF">PSHT_03161</name>
</gene>
<dbReference type="VEuPathDB" id="FungiDB:PSTT_04847"/>
<sequence>MAGLVINIGTILKPAMHLNPHYYLLAGPKKPSMMSNLCNSANLVRPRVKIGGVRKTSCTKTGYLDDDDRLKADINPFPPSSPYSVQPALQPAQTEFEHQESSTHVETSSNDMCNSTNLARPRVKIWGFRKTSLHEHRISRRRRRESIRTRVLERLKPDANLFPLASPYSSQPALHPSHPEVQRQESSTHVETGLNDNAWFDESTANLPHHPGPYEEIDFGLPHYQDEQLQPDVTSSIQQATHPISSDLPGPDQGPSNQVETGLNDNSWFDEYTANLPQHPGPYKEFDFSVLFSKDVRIQTGPTSSNQQPTNPISSDLPGHSMEALPQEFERKLLPICIPGGNSTKANLPPFFSSSTNASGAQSDTECSRRRKTVRDGIAGAIARGAVKSPSSPEISGDVPVPGLRRRRRGLLPGDTRGVGLQVPRLHEEMGSRGKTRQYAAHWVSHSDDTPFACNVEEFHPPAHGQEPCSRIYKRVNELKKHVQNDHNVQVWQKGFSRTRAFAEMDTDEAPGPTQGQQRR</sequence>
<feature type="region of interest" description="Disordered" evidence="1">
    <location>
        <begin position="387"/>
        <end position="419"/>
    </location>
</feature>
<feature type="region of interest" description="Disordered" evidence="1">
    <location>
        <begin position="232"/>
        <end position="260"/>
    </location>
</feature>
<feature type="region of interest" description="Disordered" evidence="1">
    <location>
        <begin position="299"/>
        <end position="319"/>
    </location>
</feature>
<keyword evidence="3" id="KW-1185">Reference proteome</keyword>
<evidence type="ECO:0000313" key="2">
    <source>
        <dbReference type="EMBL" id="POW20719.1"/>
    </source>
</evidence>
<name>A0A2S4WG55_9BASI</name>
<feature type="region of interest" description="Disordered" evidence="1">
    <location>
        <begin position="166"/>
        <end position="190"/>
    </location>
</feature>
<feature type="region of interest" description="Disordered" evidence="1">
    <location>
        <begin position="79"/>
        <end position="114"/>
    </location>
</feature>
<evidence type="ECO:0000256" key="1">
    <source>
        <dbReference type="SAM" id="MobiDB-lite"/>
    </source>
</evidence>
<dbReference type="EMBL" id="PKSM01000029">
    <property type="protein sequence ID" value="POW20719.1"/>
    <property type="molecule type" value="Genomic_DNA"/>
</dbReference>
<feature type="compositionally biased region" description="Polar residues" evidence="1">
    <location>
        <begin position="300"/>
        <end position="314"/>
    </location>
</feature>
<reference evidence="2 3" key="1">
    <citation type="submission" date="2017-12" db="EMBL/GenBank/DDBJ databases">
        <title>Gene loss provides genomic basis for host adaptation in cereal stripe rust fungi.</title>
        <authorList>
            <person name="Xia C."/>
        </authorList>
    </citation>
    <scope>NUCLEOTIDE SEQUENCE [LARGE SCALE GENOMIC DNA]</scope>
    <source>
        <strain evidence="2 3">93TX-2</strain>
    </source>
</reference>
<accession>A0A2S4WG55</accession>
<reference evidence="3" key="3">
    <citation type="journal article" date="2018" name="Mol. Plant Microbe Interact.">
        <title>Genome sequence resources for the wheat stripe rust pathogen (Puccinia striiformis f. sp. tritici) and the barley stripe rust pathogen (Puccinia striiformis f. sp. hordei).</title>
        <authorList>
            <person name="Xia C."/>
            <person name="Wang M."/>
            <person name="Yin C."/>
            <person name="Cornejo O.E."/>
            <person name="Hulbert S.H."/>
            <person name="Chen X."/>
        </authorList>
    </citation>
    <scope>NUCLEOTIDE SEQUENCE [LARGE SCALE GENOMIC DNA]</scope>
    <source>
        <strain evidence="3">93TX-2</strain>
    </source>
</reference>
<feature type="region of interest" description="Disordered" evidence="1">
    <location>
        <begin position="351"/>
        <end position="371"/>
    </location>
</feature>
<feature type="compositionally biased region" description="Basic and acidic residues" evidence="1">
    <location>
        <begin position="177"/>
        <end position="188"/>
    </location>
</feature>
<proteinExistence type="predicted"/>
<dbReference type="VEuPathDB" id="FungiDB:PSHT_03161"/>